<accession>A0A1G8EZD9</accession>
<evidence type="ECO:0000313" key="1">
    <source>
        <dbReference type="EMBL" id="SDH75197.1"/>
    </source>
</evidence>
<dbReference type="RefSeq" id="WP_074636946.1">
    <property type="nucleotide sequence ID" value="NZ_FNDO01000012.1"/>
</dbReference>
<sequence>MKNYYFKELIRDNIRDNDKAEFIGYGNPDADILIIGKECAIDPKHDPDNIYELSITKNGKQWLSIINDTNKQNPDNVPSWFPCPREEKFSPLFPFKGQLFTQEKKRKNMRTNTTKKRNENHGTNTTWYNYQKLIDKIRAIDSNHPDRTKNDEIDFLKYCFITEFSGICSPYSKKSPEVTESIKNRTTNLLNHPFFKSFPIIIIACGHYVRQYKDIIDLQKLFEVKWDERTIEVENNWYNLHKGNNKILIHTNQLSMNISNQLLDEIAKECQPLFKGIKQEDIHVK</sequence>
<organism evidence="1 2">
    <name type="scientific">Bacteroides ovatus</name>
    <dbReference type="NCBI Taxonomy" id="28116"/>
    <lineage>
        <taxon>Bacteria</taxon>
        <taxon>Pseudomonadati</taxon>
        <taxon>Bacteroidota</taxon>
        <taxon>Bacteroidia</taxon>
        <taxon>Bacteroidales</taxon>
        <taxon>Bacteroidaceae</taxon>
        <taxon>Bacteroides</taxon>
    </lineage>
</organism>
<name>A0A1G8EZD9_BACOV</name>
<gene>
    <name evidence="1" type="ORF">SAMN05192582_101228</name>
</gene>
<reference evidence="1 2" key="1">
    <citation type="submission" date="2016-10" db="EMBL/GenBank/DDBJ databases">
        <authorList>
            <person name="de Groot N.N."/>
        </authorList>
    </citation>
    <scope>NUCLEOTIDE SEQUENCE [LARGE SCALE GENOMIC DNA]</scope>
    <source>
        <strain evidence="1 2">NLAE-zl-C57</strain>
    </source>
</reference>
<dbReference type="AlphaFoldDB" id="A0A1G8EZD9"/>
<protein>
    <submittedName>
        <fullName evidence="1">Uncharacterized protein</fullName>
    </submittedName>
</protein>
<evidence type="ECO:0000313" key="2">
    <source>
        <dbReference type="Proteomes" id="UP000181870"/>
    </source>
</evidence>
<dbReference type="Proteomes" id="UP000181870">
    <property type="component" value="Unassembled WGS sequence"/>
</dbReference>
<dbReference type="EMBL" id="FNDO01000012">
    <property type="protein sequence ID" value="SDH75197.1"/>
    <property type="molecule type" value="Genomic_DNA"/>
</dbReference>
<proteinExistence type="predicted"/>